<feature type="domain" description="EAL" evidence="1">
    <location>
        <begin position="438"/>
        <end position="691"/>
    </location>
</feature>
<dbReference type="SMART" id="SM00267">
    <property type="entry name" value="GGDEF"/>
    <property type="match status" value="1"/>
</dbReference>
<dbReference type="SMART" id="SM00052">
    <property type="entry name" value="EAL"/>
    <property type="match status" value="1"/>
</dbReference>
<evidence type="ECO:0000313" key="3">
    <source>
        <dbReference type="EMBL" id="RCW46276.1"/>
    </source>
</evidence>
<comment type="caution">
    <text evidence="3">The sequence shown here is derived from an EMBL/GenBank/DDBJ whole genome shotgun (WGS) entry which is preliminary data.</text>
</comment>
<dbReference type="Proteomes" id="UP000253495">
    <property type="component" value="Unassembled WGS sequence"/>
</dbReference>
<dbReference type="RefSeq" id="WP_246195381.1">
    <property type="nucleotide sequence ID" value="NZ_QPJC01000002.1"/>
</dbReference>
<reference evidence="3 4" key="1">
    <citation type="submission" date="2018-07" db="EMBL/GenBank/DDBJ databases">
        <title>Genomic Encyclopedia of Type Strains, Phase III (KMG-III): the genomes of soil and plant-associated and newly described type strains.</title>
        <authorList>
            <person name="Whitman W."/>
        </authorList>
    </citation>
    <scope>NUCLEOTIDE SEQUENCE [LARGE SCALE GENOMIC DNA]</scope>
    <source>
        <strain evidence="3 4">CECT 8575</strain>
    </source>
</reference>
<gene>
    <name evidence="3" type="ORF">DFQ14_102579</name>
</gene>
<dbReference type="CDD" id="cd01949">
    <property type="entry name" value="GGDEF"/>
    <property type="match status" value="1"/>
</dbReference>
<dbReference type="PANTHER" id="PTHR44757:SF2">
    <property type="entry name" value="BIOFILM ARCHITECTURE MAINTENANCE PROTEIN MBAA"/>
    <property type="match status" value="1"/>
</dbReference>
<dbReference type="NCBIfam" id="TIGR00254">
    <property type="entry name" value="GGDEF"/>
    <property type="match status" value="1"/>
</dbReference>
<dbReference type="Pfam" id="PF00563">
    <property type="entry name" value="EAL"/>
    <property type="match status" value="1"/>
</dbReference>
<organism evidence="3 4">
    <name type="scientific">Halopolyspora algeriensis</name>
    <dbReference type="NCBI Taxonomy" id="1500506"/>
    <lineage>
        <taxon>Bacteria</taxon>
        <taxon>Bacillati</taxon>
        <taxon>Actinomycetota</taxon>
        <taxon>Actinomycetes</taxon>
        <taxon>Actinomycetes incertae sedis</taxon>
        <taxon>Halopolyspora</taxon>
    </lineage>
</organism>
<dbReference type="Gene3D" id="3.30.70.270">
    <property type="match status" value="1"/>
</dbReference>
<dbReference type="PROSITE" id="PS50883">
    <property type="entry name" value="EAL"/>
    <property type="match status" value="1"/>
</dbReference>
<dbReference type="InterPro" id="IPR052155">
    <property type="entry name" value="Biofilm_reg_signaling"/>
</dbReference>
<feature type="domain" description="GGDEF" evidence="2">
    <location>
        <begin position="295"/>
        <end position="429"/>
    </location>
</feature>
<dbReference type="AlphaFoldDB" id="A0A368VVZ3"/>
<dbReference type="PROSITE" id="PS50887">
    <property type="entry name" value="GGDEF"/>
    <property type="match status" value="1"/>
</dbReference>
<dbReference type="SUPFAM" id="SSF55785">
    <property type="entry name" value="PYP-like sensor domain (PAS domain)"/>
    <property type="match status" value="1"/>
</dbReference>
<name>A0A368VVZ3_9ACTN</name>
<dbReference type="InterPro" id="IPR000160">
    <property type="entry name" value="GGDEF_dom"/>
</dbReference>
<dbReference type="InterPro" id="IPR029787">
    <property type="entry name" value="Nucleotide_cyclase"/>
</dbReference>
<dbReference type="SUPFAM" id="SSF55073">
    <property type="entry name" value="Nucleotide cyclase"/>
    <property type="match status" value="1"/>
</dbReference>
<evidence type="ECO:0000259" key="2">
    <source>
        <dbReference type="PROSITE" id="PS50887"/>
    </source>
</evidence>
<accession>A0A368VVZ3</accession>
<dbReference type="InterPro" id="IPR035919">
    <property type="entry name" value="EAL_sf"/>
</dbReference>
<dbReference type="PANTHER" id="PTHR44757">
    <property type="entry name" value="DIGUANYLATE CYCLASE DGCP"/>
    <property type="match status" value="1"/>
</dbReference>
<sequence>MASEHTRPDVVDSPAGDELSGWMDLAEDLALPHAPVLLTTPGGIVVRATEQAAELAGQPSPAALLGQCLTNLVTWTDPTSWLRRQGKPPLPVREASWPHTGDERLRVTLLVDVSNLVTDEQSHMRPEQWNWLAEAQRFTRMGTSPLQEAQQEARIGTWEWNPATGTMRLSGLLHELSGIPAEKDSLAFDDYLELVPPEERARVRESWTPLIEHHQPIVVEHHLRVDNGTARVFRVRGMAIEETGVLVGTSQDVTDQYREERTQLPDPSLDTVTGLRNRAGIHDLLEELSNRSGSENVAILSCKVDNVERITTGLGHEAGDELLAALARRLTDGLPDVCTAARLFDQDVFVVLCLDLTAAGGLEALATRLSGLLRTTVPVHGHLVRVSASIGVALPPGSGTSGQDLLRFADAAMLKAQQQGPDQVALADPDLITVTDRQLPLEEQLQEALRNDELALHYQPLVASDGTITGAEALLRWPHPEHGLVSPGVFLPVARRGGLLRDIDRWVLRTALHEAAGWPLSHGQPVDIGINLSGLVPGDSGFIDLVTDAVAESGIEWHRIVLELVETDLVDLSLPTRRAMENLTRRGVRFAIDDFGTGYSSLARLKGLPAQEIKIARQFTSATTEDTADLAVTRAIADMAHALGRRCVAEGVETAHQLQLLSDMGVESYQGWLFSPALPADEFRTLLTRDRGRIPAVTERAG</sequence>
<dbReference type="InterPro" id="IPR001633">
    <property type="entry name" value="EAL_dom"/>
</dbReference>
<dbReference type="InterPro" id="IPR043128">
    <property type="entry name" value="Rev_trsase/Diguanyl_cyclase"/>
</dbReference>
<dbReference type="Pfam" id="PF00990">
    <property type="entry name" value="GGDEF"/>
    <property type="match status" value="1"/>
</dbReference>
<protein>
    <submittedName>
        <fullName evidence="3">Diguanylate cyclase (GGDEF)-like protein</fullName>
    </submittedName>
</protein>
<dbReference type="CDD" id="cd01948">
    <property type="entry name" value="EAL"/>
    <property type="match status" value="1"/>
</dbReference>
<dbReference type="InterPro" id="IPR035965">
    <property type="entry name" value="PAS-like_dom_sf"/>
</dbReference>
<evidence type="ECO:0000259" key="1">
    <source>
        <dbReference type="PROSITE" id="PS50883"/>
    </source>
</evidence>
<dbReference type="Gene3D" id="3.30.450.20">
    <property type="entry name" value="PAS domain"/>
    <property type="match status" value="1"/>
</dbReference>
<proteinExistence type="predicted"/>
<dbReference type="SUPFAM" id="SSF141868">
    <property type="entry name" value="EAL domain-like"/>
    <property type="match status" value="1"/>
</dbReference>
<evidence type="ECO:0000313" key="4">
    <source>
        <dbReference type="Proteomes" id="UP000253495"/>
    </source>
</evidence>
<keyword evidence="4" id="KW-1185">Reference proteome</keyword>
<dbReference type="Gene3D" id="3.20.20.450">
    <property type="entry name" value="EAL domain"/>
    <property type="match status" value="1"/>
</dbReference>
<dbReference type="EMBL" id="QPJC01000002">
    <property type="protein sequence ID" value="RCW46276.1"/>
    <property type="molecule type" value="Genomic_DNA"/>
</dbReference>